<evidence type="ECO:0000313" key="2">
    <source>
        <dbReference type="Proteomes" id="UP001304125"/>
    </source>
</evidence>
<evidence type="ECO:0000313" key="1">
    <source>
        <dbReference type="EMBL" id="WNM24587.1"/>
    </source>
</evidence>
<name>A0AA96F847_9MICO</name>
<gene>
    <name evidence="1" type="ORF">RN606_00105</name>
</gene>
<sequence length="202" mass="22087">MADDGMKRTFHFSDSLMDVAWIASAAASFEVLVMRGPDSFEAYSRVLMLEDPRSSTDSEADAAYASRQRSILEVERDVVDVLANFSASRDCYALVADNGVSRVAASVVSACAVDLAGRRYLLAEGPIDRVGHWFGDLCLDEADHPSFLWPTDRAWCITSDREVRYVGVACSSAASLALGATSHLAVVAWPPESDGREFMYMR</sequence>
<reference evidence="1 2" key="1">
    <citation type="submission" date="2023-09" db="EMBL/GenBank/DDBJ databases">
        <title>Demequina sp. a novel bacteria isolated from Capsicum annuum.</title>
        <authorList>
            <person name="Humaira Z."/>
            <person name="Lee J."/>
            <person name="Cho D."/>
        </authorList>
    </citation>
    <scope>NUCLEOTIDE SEQUENCE [LARGE SCALE GENOMIC DNA]</scope>
    <source>
        <strain evidence="1 2">OYTSA14</strain>
    </source>
</reference>
<keyword evidence="2" id="KW-1185">Reference proteome</keyword>
<dbReference type="Proteomes" id="UP001304125">
    <property type="component" value="Chromosome"/>
</dbReference>
<dbReference type="EMBL" id="CP134879">
    <property type="protein sequence ID" value="WNM24587.1"/>
    <property type="molecule type" value="Genomic_DNA"/>
</dbReference>
<dbReference type="RefSeq" id="WP_313498539.1">
    <property type="nucleotide sequence ID" value="NZ_CP134879.1"/>
</dbReference>
<protein>
    <submittedName>
        <fullName evidence="1">Uncharacterized protein</fullName>
    </submittedName>
</protein>
<organism evidence="1 2">
    <name type="scientific">Demequina capsici</name>
    <dbReference type="NCBI Taxonomy" id="3075620"/>
    <lineage>
        <taxon>Bacteria</taxon>
        <taxon>Bacillati</taxon>
        <taxon>Actinomycetota</taxon>
        <taxon>Actinomycetes</taxon>
        <taxon>Micrococcales</taxon>
        <taxon>Demequinaceae</taxon>
        <taxon>Demequina</taxon>
    </lineage>
</organism>
<dbReference type="AlphaFoldDB" id="A0AA96F847"/>
<proteinExistence type="predicted"/>
<accession>A0AA96F847</accession>